<proteinExistence type="predicted"/>
<evidence type="ECO:0000313" key="2">
    <source>
        <dbReference type="EMBL" id="KAK4315434.1"/>
    </source>
</evidence>
<keyword evidence="3" id="KW-1185">Reference proteome</keyword>
<feature type="compositionally biased region" description="Polar residues" evidence="1">
    <location>
        <begin position="19"/>
        <end position="30"/>
    </location>
</feature>
<reference evidence="2" key="1">
    <citation type="submission" date="2023-11" db="EMBL/GenBank/DDBJ databases">
        <title>Genome assemblies of two species of porcelain crab, Petrolisthes cinctipes and Petrolisthes manimaculis (Anomura: Porcellanidae).</title>
        <authorList>
            <person name="Angst P."/>
        </authorList>
    </citation>
    <scope>NUCLEOTIDE SEQUENCE</scope>
    <source>
        <strain evidence="2">PB745_02</strain>
        <tissue evidence="2">Gill</tissue>
    </source>
</reference>
<accession>A0AAE1PXR6</accession>
<dbReference type="EMBL" id="JAWZYT010001114">
    <property type="protein sequence ID" value="KAK4315434.1"/>
    <property type="molecule type" value="Genomic_DNA"/>
</dbReference>
<protein>
    <submittedName>
        <fullName evidence="2">Uncharacterized protein</fullName>
    </submittedName>
</protein>
<feature type="compositionally biased region" description="Polar residues" evidence="1">
    <location>
        <begin position="1"/>
        <end position="10"/>
    </location>
</feature>
<evidence type="ECO:0000256" key="1">
    <source>
        <dbReference type="SAM" id="MobiDB-lite"/>
    </source>
</evidence>
<gene>
    <name evidence="2" type="ORF">Pmani_013351</name>
</gene>
<dbReference type="AlphaFoldDB" id="A0AAE1PXR6"/>
<comment type="caution">
    <text evidence="2">The sequence shown here is derived from an EMBL/GenBank/DDBJ whole genome shotgun (WGS) entry which is preliminary data.</text>
</comment>
<feature type="region of interest" description="Disordered" evidence="1">
    <location>
        <begin position="1"/>
        <end position="64"/>
    </location>
</feature>
<dbReference type="Proteomes" id="UP001292094">
    <property type="component" value="Unassembled WGS sequence"/>
</dbReference>
<sequence length="80" mass="8807">MESSNTQSVKQRPAPQPPTINVTDTNTTSDSEPHEGGRRTPPPRYSTIAPTWGENNNTQSGEKGLTVEENFGFIWLLHGI</sequence>
<organism evidence="2 3">
    <name type="scientific">Petrolisthes manimaculis</name>
    <dbReference type="NCBI Taxonomy" id="1843537"/>
    <lineage>
        <taxon>Eukaryota</taxon>
        <taxon>Metazoa</taxon>
        <taxon>Ecdysozoa</taxon>
        <taxon>Arthropoda</taxon>
        <taxon>Crustacea</taxon>
        <taxon>Multicrustacea</taxon>
        <taxon>Malacostraca</taxon>
        <taxon>Eumalacostraca</taxon>
        <taxon>Eucarida</taxon>
        <taxon>Decapoda</taxon>
        <taxon>Pleocyemata</taxon>
        <taxon>Anomura</taxon>
        <taxon>Galatheoidea</taxon>
        <taxon>Porcellanidae</taxon>
        <taxon>Petrolisthes</taxon>
    </lineage>
</organism>
<name>A0AAE1PXR6_9EUCA</name>
<evidence type="ECO:0000313" key="3">
    <source>
        <dbReference type="Proteomes" id="UP001292094"/>
    </source>
</evidence>